<organism evidence="20 21">
    <name type="scientific">Crepidotus variabilis</name>
    <dbReference type="NCBI Taxonomy" id="179855"/>
    <lineage>
        <taxon>Eukaryota</taxon>
        <taxon>Fungi</taxon>
        <taxon>Dikarya</taxon>
        <taxon>Basidiomycota</taxon>
        <taxon>Agaricomycotina</taxon>
        <taxon>Agaricomycetes</taxon>
        <taxon>Agaricomycetidae</taxon>
        <taxon>Agaricales</taxon>
        <taxon>Agaricineae</taxon>
        <taxon>Crepidotaceae</taxon>
        <taxon>Crepidotus</taxon>
    </lineage>
</organism>
<evidence type="ECO:0000256" key="15">
    <source>
        <dbReference type="ARBA" id="ARBA00053195"/>
    </source>
</evidence>
<comment type="function">
    <text evidence="15">Carnitine acetylase is specific for short chain fatty acids. Carnitine acetylase seems to affect the flux through the pyruvate dehydrogenase complex. It may be involved as well in the transport of acetyl-CoA into mitochondria.</text>
</comment>
<feature type="domain" description="Choline/carnitine acyltransferase" evidence="19">
    <location>
        <begin position="34"/>
        <end position="592"/>
    </location>
</feature>
<dbReference type="PANTHER" id="PTHR22589">
    <property type="entry name" value="CARNITINE O-ACYLTRANSFERASE"/>
    <property type="match status" value="1"/>
</dbReference>
<keyword evidence="11" id="KW-0472">Membrane</keyword>
<dbReference type="OrthoDB" id="240216at2759"/>
<evidence type="ECO:0000256" key="12">
    <source>
        <dbReference type="ARBA" id="ARBA00023140"/>
    </source>
</evidence>
<keyword evidence="9" id="KW-0443">Lipid metabolism</keyword>
<keyword evidence="7" id="KW-0276">Fatty acid metabolism</keyword>
<evidence type="ECO:0000256" key="4">
    <source>
        <dbReference type="ARBA" id="ARBA00022448"/>
    </source>
</evidence>
<comment type="similarity">
    <text evidence="3">Belongs to the carnitine/choline acetyltransferase family.</text>
</comment>
<comment type="subcellular location">
    <subcellularLocation>
        <location evidence="2">Mitochondrion inner membrane</location>
        <topology evidence="2">Peripheral membrane protein</topology>
        <orientation evidence="2">Matrix side</orientation>
    </subcellularLocation>
    <subcellularLocation>
        <location evidence="1">Peroxisome</location>
    </subcellularLocation>
</comment>
<sequence>MPRRASTTPQLPPGYVEDSSAPPMLRYQASLPKLPVPTLESTCAKYLETVQPLLTSEEYSKTKTAVSSFLTSPLAAELQKRLKDKADAPETVSWLSEWWNEAAYMGYRDPVVVYVSYFYVHLNDRLRKDPAKRAASLIKAMLPFRDLVESGRLEPETVRGAPLCMSSYKWLFHSSRYPVKPTDTATKFDAKANNHIVVVRKNRFFTVPLANASGQEYSAADLEAQFNEIIKFAGEKRSDTPVGALTSDNRDLWADAREKLIGASPNELNQKSLEKIESAMIVVALDDTKPITREDISWGCWVGDGRNRWYDKQQLIVYDNGRSGFLGEHSCMDGTTTLRMNEFILASLAHNKINLGPSTPSSNLPPVSELKFDITPEVSSLISSSEKRFDDLVGQHDLHVLHYEGFGKSFTKKHKVSPDATAQLIKQLAWHKFKGRPGVTYESAQTRKFQLGRTEVIRSASNETKQWAEAMLNPDISDPVHLRDLFIRAATRHIKYAGWAADGQGVDRHLFGLKKLLKDGEPVPEIYKDAAFSKSNHWELSTSQLSSPFFEGWGYGEVVTDGYGVAYAIGNDYIRWTITSLKQETEVLKHYLAESAAEVKHMFEAAEKKDKAATAPEGKTKL</sequence>
<evidence type="ECO:0000259" key="19">
    <source>
        <dbReference type="Pfam" id="PF00755"/>
    </source>
</evidence>
<comment type="catalytic activity">
    <reaction evidence="14">
        <text>(R)-carnitine + acetyl-CoA = O-acetyl-(R)-carnitine + CoA</text>
        <dbReference type="Rhea" id="RHEA:21136"/>
        <dbReference type="ChEBI" id="CHEBI:16347"/>
        <dbReference type="ChEBI" id="CHEBI:57287"/>
        <dbReference type="ChEBI" id="CHEBI:57288"/>
        <dbReference type="ChEBI" id="CHEBI:57589"/>
        <dbReference type="EC" id="2.3.1.7"/>
    </reaction>
</comment>
<keyword evidence="5" id="KW-0808">Transferase</keyword>
<evidence type="ECO:0000313" key="20">
    <source>
        <dbReference type="EMBL" id="KAF9523928.1"/>
    </source>
</evidence>
<protein>
    <recommendedName>
        <fullName evidence="17">Carnitine O-acetyltransferase, mitochondrial</fullName>
        <ecNumber evidence="16">2.3.1.7</ecNumber>
    </recommendedName>
</protein>
<dbReference type="Proteomes" id="UP000807306">
    <property type="component" value="Unassembled WGS sequence"/>
</dbReference>
<dbReference type="Gene3D" id="3.30.559.70">
    <property type="entry name" value="Choline/Carnitine o-acyltransferase, domain 2"/>
    <property type="match status" value="1"/>
</dbReference>
<evidence type="ECO:0000256" key="6">
    <source>
        <dbReference type="ARBA" id="ARBA00022792"/>
    </source>
</evidence>
<evidence type="ECO:0000256" key="9">
    <source>
        <dbReference type="ARBA" id="ARBA00023098"/>
    </source>
</evidence>
<dbReference type="GO" id="GO:0004092">
    <property type="term" value="F:carnitine O-acetyltransferase activity"/>
    <property type="evidence" value="ECO:0007669"/>
    <property type="project" value="UniProtKB-EC"/>
</dbReference>
<dbReference type="InterPro" id="IPR042231">
    <property type="entry name" value="Cho/carn_acyl_trans_2"/>
</dbReference>
<dbReference type="GO" id="GO:0005743">
    <property type="term" value="C:mitochondrial inner membrane"/>
    <property type="evidence" value="ECO:0007669"/>
    <property type="project" value="UniProtKB-SubCell"/>
</dbReference>
<dbReference type="EC" id="2.3.1.7" evidence="16"/>
<evidence type="ECO:0000256" key="13">
    <source>
        <dbReference type="ARBA" id="ARBA00023315"/>
    </source>
</evidence>
<evidence type="ECO:0000256" key="11">
    <source>
        <dbReference type="ARBA" id="ARBA00023136"/>
    </source>
</evidence>
<evidence type="ECO:0000256" key="14">
    <source>
        <dbReference type="ARBA" id="ARBA00052702"/>
    </source>
</evidence>
<evidence type="ECO:0000256" key="8">
    <source>
        <dbReference type="ARBA" id="ARBA00022946"/>
    </source>
</evidence>
<dbReference type="Gene3D" id="3.30.559.10">
    <property type="entry name" value="Chloramphenicol acetyltransferase-like domain"/>
    <property type="match status" value="1"/>
</dbReference>
<keyword evidence="8" id="KW-0809">Transit peptide</keyword>
<dbReference type="GO" id="GO:0005777">
    <property type="term" value="C:peroxisome"/>
    <property type="evidence" value="ECO:0007669"/>
    <property type="project" value="UniProtKB-SubCell"/>
</dbReference>
<evidence type="ECO:0000256" key="10">
    <source>
        <dbReference type="ARBA" id="ARBA00023128"/>
    </source>
</evidence>
<dbReference type="SUPFAM" id="SSF52777">
    <property type="entry name" value="CoA-dependent acyltransferases"/>
    <property type="match status" value="2"/>
</dbReference>
<evidence type="ECO:0000256" key="2">
    <source>
        <dbReference type="ARBA" id="ARBA00004443"/>
    </source>
</evidence>
<evidence type="ECO:0000256" key="7">
    <source>
        <dbReference type="ARBA" id="ARBA00022832"/>
    </source>
</evidence>
<dbReference type="GO" id="GO:0006631">
    <property type="term" value="P:fatty acid metabolic process"/>
    <property type="evidence" value="ECO:0007669"/>
    <property type="project" value="UniProtKB-KW"/>
</dbReference>
<dbReference type="Pfam" id="PF00755">
    <property type="entry name" value="Carn_acyltransf"/>
    <property type="match status" value="1"/>
</dbReference>
<accession>A0A9P6E778</accession>
<keyword evidence="21" id="KW-1185">Reference proteome</keyword>
<dbReference type="InterPro" id="IPR023213">
    <property type="entry name" value="CAT-like_dom_sf"/>
</dbReference>
<dbReference type="InterPro" id="IPR039551">
    <property type="entry name" value="Cho/carn_acyl_trans"/>
</dbReference>
<keyword evidence="13 20" id="KW-0012">Acyltransferase</keyword>
<keyword evidence="4" id="KW-0813">Transport</keyword>
<keyword evidence="6" id="KW-0999">Mitochondrion inner membrane</keyword>
<dbReference type="FunFam" id="3.30.559.70:FF:000007">
    <property type="entry name" value="Carnitine O-acetyltransferase, mitochondrial"/>
    <property type="match status" value="1"/>
</dbReference>
<name>A0A9P6E778_9AGAR</name>
<feature type="active site" description="Proton acceptor" evidence="18">
    <location>
        <position position="329"/>
    </location>
</feature>
<keyword evidence="10" id="KW-0496">Mitochondrion</keyword>
<dbReference type="EMBL" id="MU157908">
    <property type="protein sequence ID" value="KAF9523928.1"/>
    <property type="molecule type" value="Genomic_DNA"/>
</dbReference>
<evidence type="ECO:0000256" key="17">
    <source>
        <dbReference type="ARBA" id="ARBA00073438"/>
    </source>
</evidence>
<gene>
    <name evidence="20" type="ORF">CPB83DRAFT_774706</name>
</gene>
<evidence type="ECO:0000313" key="21">
    <source>
        <dbReference type="Proteomes" id="UP000807306"/>
    </source>
</evidence>
<dbReference type="PANTHER" id="PTHR22589:SF103">
    <property type="entry name" value="CARNITINE O-ACETYL-TRANSFERASE, ISOFORM A-RELATED"/>
    <property type="match status" value="1"/>
</dbReference>
<reference evidence="20" key="1">
    <citation type="submission" date="2020-11" db="EMBL/GenBank/DDBJ databases">
        <authorList>
            <consortium name="DOE Joint Genome Institute"/>
            <person name="Ahrendt S."/>
            <person name="Riley R."/>
            <person name="Andreopoulos W."/>
            <person name="Labutti K."/>
            <person name="Pangilinan J."/>
            <person name="Ruiz-Duenas F.J."/>
            <person name="Barrasa J.M."/>
            <person name="Sanchez-Garcia M."/>
            <person name="Camarero S."/>
            <person name="Miyauchi S."/>
            <person name="Serrano A."/>
            <person name="Linde D."/>
            <person name="Babiker R."/>
            <person name="Drula E."/>
            <person name="Ayuso-Fernandez I."/>
            <person name="Pacheco R."/>
            <person name="Padilla G."/>
            <person name="Ferreira P."/>
            <person name="Barriuso J."/>
            <person name="Kellner H."/>
            <person name="Castanera R."/>
            <person name="Alfaro M."/>
            <person name="Ramirez L."/>
            <person name="Pisabarro A.G."/>
            <person name="Kuo A."/>
            <person name="Tritt A."/>
            <person name="Lipzen A."/>
            <person name="He G."/>
            <person name="Yan M."/>
            <person name="Ng V."/>
            <person name="Cullen D."/>
            <person name="Martin F."/>
            <person name="Rosso M.-N."/>
            <person name="Henrissat B."/>
            <person name="Hibbett D."/>
            <person name="Martinez A.T."/>
            <person name="Grigoriev I.V."/>
        </authorList>
    </citation>
    <scope>NUCLEOTIDE SEQUENCE</scope>
    <source>
        <strain evidence="20">CBS 506.95</strain>
    </source>
</reference>
<evidence type="ECO:0000256" key="5">
    <source>
        <dbReference type="ARBA" id="ARBA00022679"/>
    </source>
</evidence>
<dbReference type="AlphaFoldDB" id="A0A9P6E778"/>
<keyword evidence="12" id="KW-0576">Peroxisome</keyword>
<dbReference type="InterPro" id="IPR000542">
    <property type="entry name" value="Carn_acyl_trans"/>
</dbReference>
<dbReference type="GO" id="GO:0009437">
    <property type="term" value="P:carnitine metabolic process"/>
    <property type="evidence" value="ECO:0007669"/>
    <property type="project" value="TreeGrafter"/>
</dbReference>
<comment type="caution">
    <text evidence="20">The sequence shown here is derived from an EMBL/GenBank/DDBJ whole genome shotgun (WGS) entry which is preliminary data.</text>
</comment>
<evidence type="ECO:0000256" key="16">
    <source>
        <dbReference type="ARBA" id="ARBA00066910"/>
    </source>
</evidence>
<evidence type="ECO:0000256" key="1">
    <source>
        <dbReference type="ARBA" id="ARBA00004275"/>
    </source>
</evidence>
<evidence type="ECO:0000256" key="18">
    <source>
        <dbReference type="PIRSR" id="PIRSR600542-1"/>
    </source>
</evidence>
<proteinExistence type="inferred from homology"/>
<evidence type="ECO:0000256" key="3">
    <source>
        <dbReference type="ARBA" id="ARBA00005232"/>
    </source>
</evidence>